<keyword evidence="2" id="KW-1185">Reference proteome</keyword>
<dbReference type="AlphaFoldDB" id="A0A1I2L0Y8"/>
<protein>
    <submittedName>
        <fullName evidence="1">Uncharacterized protein</fullName>
    </submittedName>
</protein>
<reference evidence="1 2" key="1">
    <citation type="submission" date="2016-10" db="EMBL/GenBank/DDBJ databases">
        <authorList>
            <person name="de Groot N.N."/>
        </authorList>
    </citation>
    <scope>NUCLEOTIDE SEQUENCE [LARGE SCALE GENOMIC DNA]</scope>
    <source>
        <strain evidence="1 2">NLAE-zl-G419</strain>
    </source>
</reference>
<dbReference type="Proteomes" id="UP000182135">
    <property type="component" value="Unassembled WGS sequence"/>
</dbReference>
<name>A0A1I2L0Y8_9CLOT</name>
<dbReference type="EMBL" id="FOOE01000007">
    <property type="protein sequence ID" value="SFF70816.1"/>
    <property type="molecule type" value="Genomic_DNA"/>
</dbReference>
<dbReference type="RefSeq" id="WP_099336222.1">
    <property type="nucleotide sequence ID" value="NZ_BAAACD010000007.1"/>
</dbReference>
<evidence type="ECO:0000313" key="2">
    <source>
        <dbReference type="Proteomes" id="UP000182135"/>
    </source>
</evidence>
<gene>
    <name evidence="1" type="ORF">SAMN04487885_10796</name>
</gene>
<dbReference type="eggNOG" id="ENOG5032JVN">
    <property type="taxonomic scope" value="Bacteria"/>
</dbReference>
<dbReference type="STRING" id="1529.SAMN04487885_10796"/>
<evidence type="ECO:0000313" key="1">
    <source>
        <dbReference type="EMBL" id="SFF70816.1"/>
    </source>
</evidence>
<accession>A0A1I2L0Y8</accession>
<proteinExistence type="predicted"/>
<sequence>MNTKNRKSYTKENFLANGNKTQNQWAKNKLNTTIEEPGLNESGIEAKKKGF</sequence>
<dbReference type="GeneID" id="90545635"/>
<organism evidence="1 2">
    <name type="scientific">Clostridium cadaveris</name>
    <dbReference type="NCBI Taxonomy" id="1529"/>
    <lineage>
        <taxon>Bacteria</taxon>
        <taxon>Bacillati</taxon>
        <taxon>Bacillota</taxon>
        <taxon>Clostridia</taxon>
        <taxon>Eubacteriales</taxon>
        <taxon>Clostridiaceae</taxon>
        <taxon>Clostridium</taxon>
    </lineage>
</organism>